<proteinExistence type="inferred from homology"/>
<protein>
    <submittedName>
        <fullName evidence="6">Cell wall-associated NlpC family hydrolase</fullName>
    </submittedName>
</protein>
<keyword evidence="7" id="KW-1185">Reference proteome</keyword>
<evidence type="ECO:0000256" key="2">
    <source>
        <dbReference type="ARBA" id="ARBA00022670"/>
    </source>
</evidence>
<dbReference type="AlphaFoldDB" id="A0A7W7QDN6"/>
<dbReference type="InterPro" id="IPR000064">
    <property type="entry name" value="NLP_P60_dom"/>
</dbReference>
<sequence>MAHRVLRTCVVLAVIGLSGFGVVQFARQQTDGDAGPASSSATALAIQAGGDAAAPGAGPRFDRLANPGRTVVRDQAGAVLATFTDGARTVALTGPSRTLAEPRFTDATITTTTWVRLAPVVWTAGAEKAAWFGQWFEAARKDTSPDVLGVAMQYADGAEDVRDDDGLVLHGDAIFGPVEPAGYARLEQSDFLDYLGISYAFPDISKEPKPDHWGALDCSGFVRMVYGYRLGYPMLGTNDPGPGLPRRAYAIAENGPGVALIPDKGARVTTYDALQPGDLVFFEVEGGEDELDHVGIFVGIDSDGHYRFMSSRERANGPTFGDLGGTSLLDDGGMYSRGWRAARRI</sequence>
<dbReference type="PROSITE" id="PS51935">
    <property type="entry name" value="NLPC_P60"/>
    <property type="match status" value="1"/>
</dbReference>
<dbReference type="Proteomes" id="UP000520767">
    <property type="component" value="Unassembled WGS sequence"/>
</dbReference>
<dbReference type="GO" id="GO:0008234">
    <property type="term" value="F:cysteine-type peptidase activity"/>
    <property type="evidence" value="ECO:0007669"/>
    <property type="project" value="UniProtKB-KW"/>
</dbReference>
<feature type="domain" description="NlpC/P60" evidence="5">
    <location>
        <begin position="181"/>
        <end position="345"/>
    </location>
</feature>
<dbReference type="GO" id="GO:0006508">
    <property type="term" value="P:proteolysis"/>
    <property type="evidence" value="ECO:0007669"/>
    <property type="project" value="UniProtKB-KW"/>
</dbReference>
<dbReference type="Gene3D" id="3.90.1720.10">
    <property type="entry name" value="endopeptidase domain like (from Nostoc punctiforme)"/>
    <property type="match status" value="1"/>
</dbReference>
<gene>
    <name evidence="6" type="ORF">FHR82_007889</name>
</gene>
<keyword evidence="3 6" id="KW-0378">Hydrolase</keyword>
<evidence type="ECO:0000313" key="6">
    <source>
        <dbReference type="EMBL" id="MBB4911619.1"/>
    </source>
</evidence>
<accession>A0A7W7QDN6</accession>
<keyword evidence="4" id="KW-0788">Thiol protease</keyword>
<dbReference type="EMBL" id="JACHJQ010000010">
    <property type="protein sequence ID" value="MBB4911619.1"/>
    <property type="molecule type" value="Genomic_DNA"/>
</dbReference>
<keyword evidence="2" id="KW-0645">Protease</keyword>
<evidence type="ECO:0000259" key="5">
    <source>
        <dbReference type="PROSITE" id="PS51935"/>
    </source>
</evidence>
<evidence type="ECO:0000256" key="1">
    <source>
        <dbReference type="ARBA" id="ARBA00007074"/>
    </source>
</evidence>
<evidence type="ECO:0000313" key="7">
    <source>
        <dbReference type="Proteomes" id="UP000520767"/>
    </source>
</evidence>
<dbReference type="SUPFAM" id="SSF54001">
    <property type="entry name" value="Cysteine proteinases"/>
    <property type="match status" value="1"/>
</dbReference>
<dbReference type="RefSeq" id="WP_184815626.1">
    <property type="nucleotide sequence ID" value="NZ_JACHJQ010000010.1"/>
</dbReference>
<evidence type="ECO:0000256" key="4">
    <source>
        <dbReference type="ARBA" id="ARBA00022807"/>
    </source>
</evidence>
<dbReference type="Pfam" id="PF00877">
    <property type="entry name" value="NLPC_P60"/>
    <property type="match status" value="1"/>
</dbReference>
<comment type="caution">
    <text evidence="6">The sequence shown here is derived from an EMBL/GenBank/DDBJ whole genome shotgun (WGS) entry which is preliminary data.</text>
</comment>
<comment type="similarity">
    <text evidence="1">Belongs to the peptidase C40 family.</text>
</comment>
<dbReference type="InterPro" id="IPR038765">
    <property type="entry name" value="Papain-like_cys_pep_sf"/>
</dbReference>
<name>A0A7W7QDN6_9PSEU</name>
<organism evidence="6 7">
    <name type="scientific">Actinophytocola algeriensis</name>
    <dbReference type="NCBI Taxonomy" id="1768010"/>
    <lineage>
        <taxon>Bacteria</taxon>
        <taxon>Bacillati</taxon>
        <taxon>Actinomycetota</taxon>
        <taxon>Actinomycetes</taxon>
        <taxon>Pseudonocardiales</taxon>
        <taxon>Pseudonocardiaceae</taxon>
    </lineage>
</organism>
<reference evidence="6 7" key="1">
    <citation type="submission" date="2020-08" db="EMBL/GenBank/DDBJ databases">
        <title>Genomic Encyclopedia of Type Strains, Phase III (KMG-III): the genomes of soil and plant-associated and newly described type strains.</title>
        <authorList>
            <person name="Whitman W."/>
        </authorList>
    </citation>
    <scope>NUCLEOTIDE SEQUENCE [LARGE SCALE GENOMIC DNA]</scope>
    <source>
        <strain evidence="6 7">CECT 8960</strain>
    </source>
</reference>
<evidence type="ECO:0000256" key="3">
    <source>
        <dbReference type="ARBA" id="ARBA00022801"/>
    </source>
</evidence>